<dbReference type="RefSeq" id="XP_060426369.1">
    <property type="nucleotide sequence ID" value="XM_060575559.1"/>
</dbReference>
<proteinExistence type="predicted"/>
<protein>
    <submittedName>
        <fullName evidence="1">Uncharacterized protein</fullName>
    </submittedName>
</protein>
<accession>A0AAJ0EQ41</accession>
<dbReference type="AlphaFoldDB" id="A0AAJ0EQ41"/>
<keyword evidence="2" id="KW-1185">Reference proteome</keyword>
<organism evidence="1 2">
    <name type="scientific">Colletotrichum godetiae</name>
    <dbReference type="NCBI Taxonomy" id="1209918"/>
    <lineage>
        <taxon>Eukaryota</taxon>
        <taxon>Fungi</taxon>
        <taxon>Dikarya</taxon>
        <taxon>Ascomycota</taxon>
        <taxon>Pezizomycotina</taxon>
        <taxon>Sordariomycetes</taxon>
        <taxon>Hypocreomycetidae</taxon>
        <taxon>Glomerellales</taxon>
        <taxon>Glomerellaceae</taxon>
        <taxon>Colletotrichum</taxon>
        <taxon>Colletotrichum acutatum species complex</taxon>
    </lineage>
</organism>
<reference evidence="1" key="1">
    <citation type="submission" date="2021-06" db="EMBL/GenBank/DDBJ databases">
        <title>Comparative genomics, transcriptomics and evolutionary studies reveal genomic signatures of adaptation to plant cell wall in hemibiotrophic fungi.</title>
        <authorList>
            <consortium name="DOE Joint Genome Institute"/>
            <person name="Baroncelli R."/>
            <person name="Diaz J.F."/>
            <person name="Benocci T."/>
            <person name="Peng M."/>
            <person name="Battaglia E."/>
            <person name="Haridas S."/>
            <person name="Andreopoulos W."/>
            <person name="Labutti K."/>
            <person name="Pangilinan J."/>
            <person name="Floch G.L."/>
            <person name="Makela M.R."/>
            <person name="Henrissat B."/>
            <person name="Grigoriev I.V."/>
            <person name="Crouch J.A."/>
            <person name="De Vries R.P."/>
            <person name="Sukno S.A."/>
            <person name="Thon M.R."/>
        </authorList>
    </citation>
    <scope>NUCLEOTIDE SEQUENCE</scope>
    <source>
        <strain evidence="1">CBS 193.32</strain>
    </source>
</reference>
<dbReference type="GeneID" id="85460085"/>
<evidence type="ECO:0000313" key="1">
    <source>
        <dbReference type="EMBL" id="KAK1672366.1"/>
    </source>
</evidence>
<name>A0AAJ0EQ41_9PEZI</name>
<comment type="caution">
    <text evidence="1">The sequence shown here is derived from an EMBL/GenBank/DDBJ whole genome shotgun (WGS) entry which is preliminary data.</text>
</comment>
<dbReference type="EMBL" id="JAHMHR010000038">
    <property type="protein sequence ID" value="KAK1672366.1"/>
    <property type="molecule type" value="Genomic_DNA"/>
</dbReference>
<evidence type="ECO:0000313" key="2">
    <source>
        <dbReference type="Proteomes" id="UP001224890"/>
    </source>
</evidence>
<dbReference type="Proteomes" id="UP001224890">
    <property type="component" value="Unassembled WGS sequence"/>
</dbReference>
<sequence>MIIPWKSDLFIWGRGLRRCALKSDYIPAHIRERMKTRRSSASGCKPRDIKRSSWGKVSVSTTSILDFGKAHSPPGNTIEIVPQKARKSANDCSCPELSTVVLPESTRLSGFI</sequence>
<gene>
    <name evidence="1" type="ORF">BDP55DRAFT_672944</name>
</gene>